<reference evidence="1" key="1">
    <citation type="submission" date="2018-05" db="EMBL/GenBank/DDBJ databases">
        <title>Draft genome of Mucuna pruriens seed.</title>
        <authorList>
            <person name="Nnadi N.E."/>
            <person name="Vos R."/>
            <person name="Hasami M.H."/>
            <person name="Devisetty U.K."/>
            <person name="Aguiy J.C."/>
        </authorList>
    </citation>
    <scope>NUCLEOTIDE SEQUENCE [LARGE SCALE GENOMIC DNA]</scope>
    <source>
        <strain evidence="1">JCA_2017</strain>
    </source>
</reference>
<proteinExistence type="predicted"/>
<gene>
    <name evidence="1" type="ORF">CR513_55021</name>
</gene>
<name>A0A371EJL1_MUCPR</name>
<accession>A0A371EJL1</accession>
<sequence>MAARWRLIFPFPDLRLELSFPFPSSSPSPKLPFLFDHSSNIQGCQSSSSSSFTSTSSPKAIAAIPVAMADKAESSPNAPIPLGEEHFEWVYQDVLSYGSKMTPAEVESIAIKEDWICGPHALQLAMTHCSTSERICHVCKEGEGDFAYMYETVLQDLGVTFPLDRFTTDVLRLVGVAPSQLHPNG</sequence>
<dbReference type="Proteomes" id="UP000257109">
    <property type="component" value="Unassembled WGS sequence"/>
</dbReference>
<keyword evidence="2" id="KW-1185">Reference proteome</keyword>
<protein>
    <submittedName>
        <fullName evidence="1">Uncharacterized protein</fullName>
    </submittedName>
</protein>
<organism evidence="1 2">
    <name type="scientific">Mucuna pruriens</name>
    <name type="common">Velvet bean</name>
    <name type="synonym">Dolichos pruriens</name>
    <dbReference type="NCBI Taxonomy" id="157652"/>
    <lineage>
        <taxon>Eukaryota</taxon>
        <taxon>Viridiplantae</taxon>
        <taxon>Streptophyta</taxon>
        <taxon>Embryophyta</taxon>
        <taxon>Tracheophyta</taxon>
        <taxon>Spermatophyta</taxon>
        <taxon>Magnoliopsida</taxon>
        <taxon>eudicotyledons</taxon>
        <taxon>Gunneridae</taxon>
        <taxon>Pentapetalae</taxon>
        <taxon>rosids</taxon>
        <taxon>fabids</taxon>
        <taxon>Fabales</taxon>
        <taxon>Fabaceae</taxon>
        <taxon>Papilionoideae</taxon>
        <taxon>50 kb inversion clade</taxon>
        <taxon>NPAAA clade</taxon>
        <taxon>indigoferoid/millettioid clade</taxon>
        <taxon>Phaseoleae</taxon>
        <taxon>Mucuna</taxon>
    </lineage>
</organism>
<comment type="caution">
    <text evidence="1">The sequence shown here is derived from an EMBL/GenBank/DDBJ whole genome shotgun (WGS) entry which is preliminary data.</text>
</comment>
<feature type="non-terminal residue" evidence="1">
    <location>
        <position position="185"/>
    </location>
</feature>
<dbReference type="EMBL" id="QJKJ01013534">
    <property type="protein sequence ID" value="RDX66232.1"/>
    <property type="molecule type" value="Genomic_DNA"/>
</dbReference>
<evidence type="ECO:0000313" key="2">
    <source>
        <dbReference type="Proteomes" id="UP000257109"/>
    </source>
</evidence>
<dbReference type="AlphaFoldDB" id="A0A371EJL1"/>
<evidence type="ECO:0000313" key="1">
    <source>
        <dbReference type="EMBL" id="RDX66232.1"/>
    </source>
</evidence>
<dbReference type="OrthoDB" id="1459528at2759"/>